<keyword evidence="2" id="KW-1185">Reference proteome</keyword>
<reference evidence="2" key="1">
    <citation type="submission" date="2014-09" db="EMBL/GenBank/DDBJ databases">
        <title>Vibrio variabilis JCM 19239. (C206) whole genome shotgun sequence.</title>
        <authorList>
            <person name="Sawabe T."/>
            <person name="Meirelles P."/>
            <person name="Nakanishi M."/>
            <person name="Sayaka M."/>
            <person name="Hattori M."/>
            <person name="Ohkuma M."/>
        </authorList>
    </citation>
    <scope>NUCLEOTIDE SEQUENCE [LARGE SCALE GENOMIC DNA]</scope>
    <source>
        <strain evidence="2">JCM 19239</strain>
    </source>
</reference>
<dbReference type="Gene3D" id="3.90.1720.10">
    <property type="entry name" value="endopeptidase domain like (from Nostoc punctiforme)"/>
    <property type="match status" value="1"/>
</dbReference>
<comment type="caution">
    <text evidence="1">The sequence shown here is derived from an EMBL/GenBank/DDBJ whole genome shotgun (WGS) entry which is preliminary data.</text>
</comment>
<gene>
    <name evidence="1" type="ORF">JCM19239_6051</name>
</gene>
<dbReference type="SUPFAM" id="SSF54001">
    <property type="entry name" value="Cysteine proteinases"/>
    <property type="match status" value="1"/>
</dbReference>
<evidence type="ECO:0000313" key="1">
    <source>
        <dbReference type="EMBL" id="GAL29703.1"/>
    </source>
</evidence>
<organism evidence="1 2">
    <name type="scientific">Vibrio variabilis</name>
    <dbReference type="NCBI Taxonomy" id="990271"/>
    <lineage>
        <taxon>Bacteria</taxon>
        <taxon>Pseudomonadati</taxon>
        <taxon>Pseudomonadota</taxon>
        <taxon>Gammaproteobacteria</taxon>
        <taxon>Vibrionales</taxon>
        <taxon>Vibrionaceae</taxon>
        <taxon>Vibrio</taxon>
    </lineage>
</organism>
<dbReference type="InterPro" id="IPR038765">
    <property type="entry name" value="Papain-like_cys_pep_sf"/>
</dbReference>
<proteinExistence type="predicted"/>
<protein>
    <submittedName>
        <fullName evidence="1">Uncharacterized protein</fullName>
    </submittedName>
</protein>
<dbReference type="EMBL" id="BBMS01000071">
    <property type="protein sequence ID" value="GAL29703.1"/>
    <property type="molecule type" value="Genomic_DNA"/>
</dbReference>
<sequence length="158" mass="17707">MVIKTDELDMVMLYESTTLSQIKCVELGRKHKGVQLVPLSERINQYQGRIGIRRLYGKGATFTPNQRRALAELRHTLKGTPYEKSTWQLVRSAFVGLLSNKKADLSSVFCSELVAQCYQALELLPADDAKPSNSYTPAHFARDIPLSHAQLGEVIILC</sequence>
<reference evidence="2" key="2">
    <citation type="submission" date="2014-09" db="EMBL/GenBank/DDBJ databases">
        <authorList>
            <consortium name="NBRP consortium"/>
            <person name="Sawabe T."/>
            <person name="Meirelles P."/>
            <person name="Nakanishi M."/>
            <person name="Sayaka M."/>
            <person name="Hattori M."/>
            <person name="Ohkuma M."/>
        </authorList>
    </citation>
    <scope>NUCLEOTIDE SEQUENCE [LARGE SCALE GENOMIC DNA]</scope>
    <source>
        <strain evidence="2">JCM 19239</strain>
    </source>
</reference>
<dbReference type="Proteomes" id="UP000029223">
    <property type="component" value="Unassembled WGS sequence"/>
</dbReference>
<name>A0ABQ0JLS7_9VIBR</name>
<accession>A0ABQ0JLS7</accession>
<evidence type="ECO:0000313" key="2">
    <source>
        <dbReference type="Proteomes" id="UP000029223"/>
    </source>
</evidence>